<gene>
    <name evidence="2" type="ORF">E2986_12790</name>
</gene>
<name>A0A833S1X3_9HYME</name>
<organism evidence="2 3">
    <name type="scientific">Frieseomelitta varia</name>
    <dbReference type="NCBI Taxonomy" id="561572"/>
    <lineage>
        <taxon>Eukaryota</taxon>
        <taxon>Metazoa</taxon>
        <taxon>Ecdysozoa</taxon>
        <taxon>Arthropoda</taxon>
        <taxon>Hexapoda</taxon>
        <taxon>Insecta</taxon>
        <taxon>Pterygota</taxon>
        <taxon>Neoptera</taxon>
        <taxon>Endopterygota</taxon>
        <taxon>Hymenoptera</taxon>
        <taxon>Apocrita</taxon>
        <taxon>Aculeata</taxon>
        <taxon>Apoidea</taxon>
        <taxon>Anthophila</taxon>
        <taxon>Apidae</taxon>
        <taxon>Frieseomelitta</taxon>
    </lineage>
</organism>
<proteinExistence type="predicted"/>
<sequence length="81" mass="9398">MSPPGPTVQRHLHEIGKTRNVSSAPTIRGQQRSSTNSLRFIARQIAYRSISTQDCHRRRQMDHLFQTMAVFKPRRQNQPCP</sequence>
<dbReference type="EMBL" id="WNWW01000577">
    <property type="protein sequence ID" value="KAF3423305.1"/>
    <property type="molecule type" value="Genomic_DNA"/>
</dbReference>
<feature type="region of interest" description="Disordered" evidence="1">
    <location>
        <begin position="1"/>
        <end position="35"/>
    </location>
</feature>
<protein>
    <submittedName>
        <fullName evidence="2">Uncharacterized protein</fullName>
    </submittedName>
</protein>
<evidence type="ECO:0000256" key="1">
    <source>
        <dbReference type="SAM" id="MobiDB-lite"/>
    </source>
</evidence>
<dbReference type="Proteomes" id="UP000655588">
    <property type="component" value="Unassembled WGS sequence"/>
</dbReference>
<dbReference type="AlphaFoldDB" id="A0A833S1X3"/>
<evidence type="ECO:0000313" key="2">
    <source>
        <dbReference type="EMBL" id="KAF3423305.1"/>
    </source>
</evidence>
<accession>A0A833S1X3</accession>
<evidence type="ECO:0000313" key="3">
    <source>
        <dbReference type="Proteomes" id="UP000655588"/>
    </source>
</evidence>
<comment type="caution">
    <text evidence="2">The sequence shown here is derived from an EMBL/GenBank/DDBJ whole genome shotgun (WGS) entry which is preliminary data.</text>
</comment>
<feature type="compositionally biased region" description="Polar residues" evidence="1">
    <location>
        <begin position="19"/>
        <end position="35"/>
    </location>
</feature>
<keyword evidence="3" id="KW-1185">Reference proteome</keyword>
<reference evidence="2" key="1">
    <citation type="submission" date="2019-11" db="EMBL/GenBank/DDBJ databases">
        <title>The nuclear and mitochondrial genomes of Frieseomelitta varia - a highly eusocial stingless bee (Meliponini) with a permanently sterile worker caste.</title>
        <authorList>
            <person name="Freitas F.C.P."/>
            <person name="Lourenco A.P."/>
            <person name="Nunes F.M.F."/>
            <person name="Paschoal A.R."/>
            <person name="Abreu F.C.P."/>
            <person name="Barbin F.O."/>
            <person name="Bataglia L."/>
            <person name="Cardoso-Junior C.A.M."/>
            <person name="Cervoni M.S."/>
            <person name="Silva S.R."/>
            <person name="Dalarmi F."/>
            <person name="Del Lama M.A."/>
            <person name="Depintor T.S."/>
            <person name="Ferreira K.M."/>
            <person name="Goria P.S."/>
            <person name="Jaskot M.C."/>
            <person name="Lago D.C."/>
            <person name="Luna-Lucena D."/>
            <person name="Moda L.M."/>
            <person name="Nascimento L."/>
            <person name="Pedrino M."/>
            <person name="Rabico F.O."/>
            <person name="Sanches F.C."/>
            <person name="Santos D.E."/>
            <person name="Santos C.G."/>
            <person name="Vieira J."/>
            <person name="Lopes T.F."/>
            <person name="Barchuk A.R."/>
            <person name="Hartfelder K."/>
            <person name="Simoes Z.L.P."/>
            <person name="Bitondi M.M.G."/>
            <person name="Pinheiro D.G."/>
        </authorList>
    </citation>
    <scope>NUCLEOTIDE SEQUENCE</scope>
    <source>
        <strain evidence="2">USP_RPSP 00005682</strain>
        <tissue evidence="2">Whole individual</tissue>
    </source>
</reference>